<evidence type="ECO:0000313" key="1">
    <source>
        <dbReference type="EMBL" id="KAI0045157.1"/>
    </source>
</evidence>
<keyword evidence="2" id="KW-1185">Reference proteome</keyword>
<name>A0ACB8RMY8_9AGAM</name>
<gene>
    <name evidence="1" type="ORF">FA95DRAFT_1607962</name>
</gene>
<sequence length="234" mass="24064">MTNSSDTNRTPSMDGLVDLNGDRYPNEGSAMKAVSETMSWTGGDINAIQNGDTEVHTSAARIAPADDTTEVPRATVTKELAEPVSTGGGEAPVPTSAVLAKRAHSPEAAPADGVVTSDNPTGPDNTEAVAVGRASASKTASKPVSGGRGEDHVKQIGDAEVPISAATINGTTTSAIESDKADDSTEVPPHAIATEPVLTRNGGEPQVPTSEGTSLLYSISQYSVWVDIVDVQRW</sequence>
<protein>
    <submittedName>
        <fullName evidence="1">Uncharacterized protein</fullName>
    </submittedName>
</protein>
<reference evidence="1" key="1">
    <citation type="submission" date="2021-02" db="EMBL/GenBank/DDBJ databases">
        <authorList>
            <consortium name="DOE Joint Genome Institute"/>
            <person name="Ahrendt S."/>
            <person name="Looney B.P."/>
            <person name="Miyauchi S."/>
            <person name="Morin E."/>
            <person name="Drula E."/>
            <person name="Courty P.E."/>
            <person name="Chicoki N."/>
            <person name="Fauchery L."/>
            <person name="Kohler A."/>
            <person name="Kuo A."/>
            <person name="Labutti K."/>
            <person name="Pangilinan J."/>
            <person name="Lipzen A."/>
            <person name="Riley R."/>
            <person name="Andreopoulos W."/>
            <person name="He G."/>
            <person name="Johnson J."/>
            <person name="Barry K.W."/>
            <person name="Grigoriev I.V."/>
            <person name="Nagy L."/>
            <person name="Hibbett D."/>
            <person name="Henrissat B."/>
            <person name="Matheny P.B."/>
            <person name="Labbe J."/>
            <person name="Martin F."/>
        </authorList>
    </citation>
    <scope>NUCLEOTIDE SEQUENCE</scope>
    <source>
        <strain evidence="1">FP105234-sp</strain>
    </source>
</reference>
<accession>A0ACB8RMY8</accession>
<dbReference type="Proteomes" id="UP000814033">
    <property type="component" value="Unassembled WGS sequence"/>
</dbReference>
<organism evidence="1 2">
    <name type="scientific">Auriscalpium vulgare</name>
    <dbReference type="NCBI Taxonomy" id="40419"/>
    <lineage>
        <taxon>Eukaryota</taxon>
        <taxon>Fungi</taxon>
        <taxon>Dikarya</taxon>
        <taxon>Basidiomycota</taxon>
        <taxon>Agaricomycotina</taxon>
        <taxon>Agaricomycetes</taxon>
        <taxon>Russulales</taxon>
        <taxon>Auriscalpiaceae</taxon>
        <taxon>Auriscalpium</taxon>
    </lineage>
</organism>
<evidence type="ECO:0000313" key="2">
    <source>
        <dbReference type="Proteomes" id="UP000814033"/>
    </source>
</evidence>
<comment type="caution">
    <text evidence="1">The sequence shown here is derived from an EMBL/GenBank/DDBJ whole genome shotgun (WGS) entry which is preliminary data.</text>
</comment>
<dbReference type="EMBL" id="MU275960">
    <property type="protein sequence ID" value="KAI0045157.1"/>
    <property type="molecule type" value="Genomic_DNA"/>
</dbReference>
<reference evidence="1" key="2">
    <citation type="journal article" date="2022" name="New Phytol.">
        <title>Evolutionary transition to the ectomycorrhizal habit in the genomes of a hyperdiverse lineage of mushroom-forming fungi.</title>
        <authorList>
            <person name="Looney B."/>
            <person name="Miyauchi S."/>
            <person name="Morin E."/>
            <person name="Drula E."/>
            <person name="Courty P.E."/>
            <person name="Kohler A."/>
            <person name="Kuo A."/>
            <person name="LaButti K."/>
            <person name="Pangilinan J."/>
            <person name="Lipzen A."/>
            <person name="Riley R."/>
            <person name="Andreopoulos W."/>
            <person name="He G."/>
            <person name="Johnson J."/>
            <person name="Nolan M."/>
            <person name="Tritt A."/>
            <person name="Barry K.W."/>
            <person name="Grigoriev I.V."/>
            <person name="Nagy L.G."/>
            <person name="Hibbett D."/>
            <person name="Henrissat B."/>
            <person name="Matheny P.B."/>
            <person name="Labbe J."/>
            <person name="Martin F.M."/>
        </authorList>
    </citation>
    <scope>NUCLEOTIDE SEQUENCE</scope>
    <source>
        <strain evidence="1">FP105234-sp</strain>
    </source>
</reference>
<proteinExistence type="predicted"/>